<gene>
    <name evidence="2" type="ORF">L3X38_004989</name>
</gene>
<dbReference type="PANTHER" id="PTHR34222">
    <property type="entry name" value="GAG_PRE-INTEGRS DOMAIN-CONTAINING PROTEIN"/>
    <property type="match status" value="1"/>
</dbReference>
<comment type="caution">
    <text evidence="2">The sequence shown here is derived from an EMBL/GenBank/DDBJ whole genome shotgun (WGS) entry which is preliminary data.</text>
</comment>
<feature type="compositionally biased region" description="Pro residues" evidence="1">
    <location>
        <begin position="107"/>
        <end position="117"/>
    </location>
</feature>
<evidence type="ECO:0000256" key="1">
    <source>
        <dbReference type="SAM" id="MobiDB-lite"/>
    </source>
</evidence>
<organism evidence="2 3">
    <name type="scientific">Prunus dulcis</name>
    <name type="common">Almond</name>
    <name type="synonym">Amygdalus dulcis</name>
    <dbReference type="NCBI Taxonomy" id="3755"/>
    <lineage>
        <taxon>Eukaryota</taxon>
        <taxon>Viridiplantae</taxon>
        <taxon>Streptophyta</taxon>
        <taxon>Embryophyta</taxon>
        <taxon>Tracheophyta</taxon>
        <taxon>Spermatophyta</taxon>
        <taxon>Magnoliopsida</taxon>
        <taxon>eudicotyledons</taxon>
        <taxon>Gunneridae</taxon>
        <taxon>Pentapetalae</taxon>
        <taxon>rosids</taxon>
        <taxon>fabids</taxon>
        <taxon>Rosales</taxon>
        <taxon>Rosaceae</taxon>
        <taxon>Amygdaloideae</taxon>
        <taxon>Amygdaleae</taxon>
        <taxon>Prunus</taxon>
    </lineage>
</organism>
<dbReference type="Proteomes" id="UP001054821">
    <property type="component" value="Chromosome 1"/>
</dbReference>
<dbReference type="EMBL" id="JAJFAZ020000001">
    <property type="protein sequence ID" value="KAI5352098.1"/>
    <property type="molecule type" value="Genomic_DNA"/>
</dbReference>
<name>A0AAD5F3T3_PRUDU</name>
<proteinExistence type="predicted"/>
<evidence type="ECO:0000313" key="2">
    <source>
        <dbReference type="EMBL" id="KAI5352098.1"/>
    </source>
</evidence>
<reference evidence="2 3" key="1">
    <citation type="journal article" date="2022" name="G3 (Bethesda)">
        <title>Whole-genome sequence and methylome profiling of the almond [Prunus dulcis (Mill.) D.A. Webb] cultivar 'Nonpareil'.</title>
        <authorList>
            <person name="D'Amico-Willman K.M."/>
            <person name="Ouma W.Z."/>
            <person name="Meulia T."/>
            <person name="Sideli G.M."/>
            <person name="Gradziel T.M."/>
            <person name="Fresnedo-Ramirez J."/>
        </authorList>
    </citation>
    <scope>NUCLEOTIDE SEQUENCE [LARGE SCALE GENOMIC DNA]</scope>
    <source>
        <strain evidence="2">Clone GOH B32 T37-40</strain>
    </source>
</reference>
<keyword evidence="3" id="KW-1185">Reference proteome</keyword>
<dbReference type="PANTHER" id="PTHR34222:SF43">
    <property type="entry name" value="RETROTRANSPOSON GAG DOMAIN-CONTAINING PROTEIN"/>
    <property type="match status" value="1"/>
</dbReference>
<dbReference type="AlphaFoldDB" id="A0AAD5F3T3"/>
<feature type="region of interest" description="Disordered" evidence="1">
    <location>
        <begin position="105"/>
        <end position="129"/>
    </location>
</feature>
<evidence type="ECO:0000313" key="3">
    <source>
        <dbReference type="Proteomes" id="UP001054821"/>
    </source>
</evidence>
<sequence length="302" mass="34011">MRQTGGSIETYYNTLQSLWREIDFRHPNMMEYESDIKRYNDILQEDRVYIFLDGLDDRLDKARSDVLLMTPFPTVDQTYAYVRREDVRQAVKIAHLQIQSYATAAGAPPPKTIPPSRPKASTDESGCTHCGNPKHTRDTCFKLNGYPDWWEDLRTHKLRETASNSGRAALVSTEPQLALFPQVDPTDSPALPNVSGNCGYAFHTSDLQDTNGWIIDSGVINHMTFDPNDFLHTTTPCHISIANANEVTYPVIEAGTDILTKEIIGCGTKRGGLYYVDDFSMGRANSVKHSSEDKHGQISLWY</sequence>
<protein>
    <recommendedName>
        <fullName evidence="4">Retrotransposon gag domain-containing protein</fullName>
    </recommendedName>
</protein>
<accession>A0AAD5F3T3</accession>
<evidence type="ECO:0008006" key="4">
    <source>
        <dbReference type="Google" id="ProtNLM"/>
    </source>
</evidence>